<keyword evidence="2 4" id="KW-0378">Hydrolase</keyword>
<dbReference type="SUPFAM" id="SSF51445">
    <property type="entry name" value="(Trans)glycosidases"/>
    <property type="match status" value="1"/>
</dbReference>
<evidence type="ECO:0000256" key="2">
    <source>
        <dbReference type="ARBA" id="ARBA00022801"/>
    </source>
</evidence>
<evidence type="ECO:0000313" key="5">
    <source>
        <dbReference type="Proteomes" id="UP000095038"/>
    </source>
</evidence>
<dbReference type="GO" id="GO:0009986">
    <property type="term" value="C:cell surface"/>
    <property type="evidence" value="ECO:0007669"/>
    <property type="project" value="TreeGrafter"/>
</dbReference>
<comment type="similarity">
    <text evidence="1">Belongs to the glycosyl hydrolase 5 (cellulase A) family.</text>
</comment>
<dbReference type="InterPro" id="IPR050386">
    <property type="entry name" value="Glycosyl_hydrolase_5"/>
</dbReference>
<dbReference type="AlphaFoldDB" id="A0A1D2VDE3"/>
<sequence length="499" mass="57583">MFSYLKHHFKDYSIETPSQAPIAPGQPPNQRNIYQLRKNFGVNLGSIFILESFMYGDFFINNTKAELDCITEHVSQNGLDATRQLLENHWKSFMTDEDWQYLKQIGVTSVRIPIGYWEINSGFINEDTPFEDISAVYQNAWDIYKKFYIEKASTYNISVLVDLHALPGGANTGDHSGQILSEPEFWSSTSYRIKALKCLKFIASDILRYDNIAGLQIVNESVFSSDGESQDKYYRQAIHDIRKKNPDVPIIISDGWSPNQWVKWVNNLELEVGGYLGLVIDSHVYRCFSEDDKSKNPDQIISELDETVFNPKTLEGQADILVGEYSCVLDSSSWEKFNGNRDEKVKEYGQALSFLFNQRTSGFYFWTYKFQYGDGGEWGFPKMVKDGAIPQRQSYTQRIPDENEFNTILNSSFNDHSNYWNSQNPNEAWEHDRYKEGFITGWNDSVEFSKFDGSKIGRINAIKTARKNEHIYARGSSDKIWEWDSGYTAGIEEFQKAAF</sequence>
<dbReference type="GO" id="GO:0005758">
    <property type="term" value="C:mitochondrial intermembrane space"/>
    <property type="evidence" value="ECO:0007669"/>
    <property type="project" value="EnsemblFungi"/>
</dbReference>
<dbReference type="GO" id="GO:0005576">
    <property type="term" value="C:extracellular region"/>
    <property type="evidence" value="ECO:0007669"/>
    <property type="project" value="TreeGrafter"/>
</dbReference>
<dbReference type="FunFam" id="3.20.20.80:FF:000100">
    <property type="entry name" value="Glycoside hydrolase superfamily"/>
    <property type="match status" value="1"/>
</dbReference>
<gene>
    <name evidence="4" type="ORF">ASCRUDRAFT_76966</name>
</gene>
<dbReference type="PANTHER" id="PTHR31297:SF43">
    <property type="entry name" value="GLUCAN 1,3-BETA-GLUCOSIDASE 3"/>
    <property type="match status" value="1"/>
</dbReference>
<organism evidence="4 5">
    <name type="scientific">Ascoidea rubescens DSM 1968</name>
    <dbReference type="NCBI Taxonomy" id="1344418"/>
    <lineage>
        <taxon>Eukaryota</taxon>
        <taxon>Fungi</taxon>
        <taxon>Dikarya</taxon>
        <taxon>Ascomycota</taxon>
        <taxon>Saccharomycotina</taxon>
        <taxon>Saccharomycetes</taxon>
        <taxon>Ascoideaceae</taxon>
        <taxon>Ascoidea</taxon>
    </lineage>
</organism>
<dbReference type="OrthoDB" id="1887033at2759"/>
<reference evidence="5" key="1">
    <citation type="submission" date="2016-05" db="EMBL/GenBank/DDBJ databases">
        <title>Comparative genomics of biotechnologically important yeasts.</title>
        <authorList>
            <consortium name="DOE Joint Genome Institute"/>
            <person name="Riley R."/>
            <person name="Haridas S."/>
            <person name="Wolfe K.H."/>
            <person name="Lopes M.R."/>
            <person name="Hittinger C.T."/>
            <person name="Goker M."/>
            <person name="Salamov A."/>
            <person name="Wisecaver J."/>
            <person name="Long T.M."/>
            <person name="Aerts A.L."/>
            <person name="Barry K."/>
            <person name="Choi C."/>
            <person name="Clum A."/>
            <person name="Coughlan A.Y."/>
            <person name="Deshpande S."/>
            <person name="Douglass A.P."/>
            <person name="Hanson S.J."/>
            <person name="Klenk H.-P."/>
            <person name="Labutti K."/>
            <person name="Lapidus A."/>
            <person name="Lindquist E."/>
            <person name="Lipzen A."/>
            <person name="Meier-Kolthoff J.P."/>
            <person name="Ohm R.A."/>
            <person name="Otillar R.P."/>
            <person name="Pangilinan J."/>
            <person name="Peng Y."/>
            <person name="Rokas A."/>
            <person name="Rosa C.A."/>
            <person name="Scheuner C."/>
            <person name="Sibirny A.A."/>
            <person name="Slot J.C."/>
            <person name="Stielow J.B."/>
            <person name="Sun H."/>
            <person name="Kurtzman C.P."/>
            <person name="Blackwell M."/>
            <person name="Grigoriev I.V."/>
            <person name="Jeffries T.W."/>
        </authorList>
    </citation>
    <scope>NUCLEOTIDE SEQUENCE [LARGE SCALE GENOMIC DNA]</scope>
    <source>
        <strain evidence="5">DSM 1968</strain>
    </source>
</reference>
<keyword evidence="3" id="KW-0326">Glycosidase</keyword>
<dbReference type="GO" id="GO:0009251">
    <property type="term" value="P:glucan catabolic process"/>
    <property type="evidence" value="ECO:0007669"/>
    <property type="project" value="TreeGrafter"/>
</dbReference>
<dbReference type="EMBL" id="KV454485">
    <property type="protein sequence ID" value="ODV59602.1"/>
    <property type="molecule type" value="Genomic_DNA"/>
</dbReference>
<accession>A0A1D2VDE3</accession>
<dbReference type="GeneID" id="30967315"/>
<dbReference type="Gene3D" id="3.20.20.80">
    <property type="entry name" value="Glycosidases"/>
    <property type="match status" value="1"/>
</dbReference>
<dbReference type="InterPro" id="IPR017853">
    <property type="entry name" value="GH"/>
</dbReference>
<name>A0A1D2VDE3_9ASCO</name>
<protein>
    <submittedName>
        <fullName evidence="4">Glycoside hydrolase family 5 protein</fullName>
    </submittedName>
</protein>
<evidence type="ECO:0000313" key="4">
    <source>
        <dbReference type="EMBL" id="ODV59602.1"/>
    </source>
</evidence>
<dbReference type="GO" id="GO:0046557">
    <property type="term" value="F:glucan endo-1,6-beta-glucosidase activity"/>
    <property type="evidence" value="ECO:0007669"/>
    <property type="project" value="TreeGrafter"/>
</dbReference>
<dbReference type="InParanoid" id="A0A1D2VDE3"/>
<dbReference type="FunCoup" id="A0A1D2VDE3">
    <property type="interactions" value="49"/>
</dbReference>
<dbReference type="Proteomes" id="UP000095038">
    <property type="component" value="Unassembled WGS sequence"/>
</dbReference>
<dbReference type="RefSeq" id="XP_020045909.1">
    <property type="nucleotide sequence ID" value="XM_020193679.1"/>
</dbReference>
<evidence type="ECO:0000256" key="1">
    <source>
        <dbReference type="ARBA" id="ARBA00005641"/>
    </source>
</evidence>
<keyword evidence="5" id="KW-1185">Reference proteome</keyword>
<evidence type="ECO:0000256" key="3">
    <source>
        <dbReference type="ARBA" id="ARBA00023295"/>
    </source>
</evidence>
<dbReference type="STRING" id="1344418.A0A1D2VDE3"/>
<dbReference type="PANTHER" id="PTHR31297">
    <property type="entry name" value="GLUCAN ENDO-1,6-BETA-GLUCOSIDASE B"/>
    <property type="match status" value="1"/>
</dbReference>
<proteinExistence type="inferred from homology"/>